<organism evidence="2 3">
    <name type="scientific">Diaphorina citri</name>
    <name type="common">Asian citrus psyllid</name>
    <dbReference type="NCBI Taxonomy" id="121845"/>
    <lineage>
        <taxon>Eukaryota</taxon>
        <taxon>Metazoa</taxon>
        <taxon>Ecdysozoa</taxon>
        <taxon>Arthropoda</taxon>
        <taxon>Hexapoda</taxon>
        <taxon>Insecta</taxon>
        <taxon>Pterygota</taxon>
        <taxon>Neoptera</taxon>
        <taxon>Paraneoptera</taxon>
        <taxon>Hemiptera</taxon>
        <taxon>Sternorrhyncha</taxon>
        <taxon>Psylloidea</taxon>
        <taxon>Psyllidae</taxon>
        <taxon>Diaphorininae</taxon>
        <taxon>Diaphorina</taxon>
    </lineage>
</organism>
<protein>
    <submittedName>
        <fullName evidence="3">Uncharacterized protein LOC103508586</fullName>
    </submittedName>
</protein>
<evidence type="ECO:0000313" key="2">
    <source>
        <dbReference type="Proteomes" id="UP000079169"/>
    </source>
</evidence>
<dbReference type="GeneID" id="103508586"/>
<dbReference type="RefSeq" id="XP_008471366.1">
    <property type="nucleotide sequence ID" value="XM_008473144.2"/>
</dbReference>
<name>A0A1S3D086_DIACI</name>
<feature type="region of interest" description="Disordered" evidence="1">
    <location>
        <begin position="105"/>
        <end position="124"/>
    </location>
</feature>
<sequence length="124" mass="14484">MDRKDSKIASKKTKMKIIKINYIKELIHGRYCRPFQYTAIHENNDQTIKYNKSKDRVFYEVIAKYFRKHLTTNKLVKNGGIQIGGLTEGKSDDVMLFDGNCVKEEQDEDVKDEDSLQIQGYNNT</sequence>
<dbReference type="Proteomes" id="UP000079169">
    <property type="component" value="Unplaced"/>
</dbReference>
<dbReference type="AlphaFoldDB" id="A0A1S3D086"/>
<evidence type="ECO:0000256" key="1">
    <source>
        <dbReference type="SAM" id="MobiDB-lite"/>
    </source>
</evidence>
<keyword evidence="2" id="KW-1185">Reference proteome</keyword>
<evidence type="ECO:0000313" key="3">
    <source>
        <dbReference type="RefSeq" id="XP_008471366.1"/>
    </source>
</evidence>
<reference evidence="3" key="1">
    <citation type="submission" date="2025-08" db="UniProtKB">
        <authorList>
            <consortium name="RefSeq"/>
        </authorList>
    </citation>
    <scope>IDENTIFICATION</scope>
</reference>
<accession>A0A1S3D086</accession>
<dbReference type="KEGG" id="dci:103508586"/>
<gene>
    <name evidence="3" type="primary">LOC103508586</name>
</gene>
<dbReference type="PaxDb" id="121845-A0A1S3D086"/>
<proteinExistence type="predicted"/>